<protein>
    <submittedName>
        <fullName evidence="1">Uncharacterized protein</fullName>
    </submittedName>
</protein>
<dbReference type="AlphaFoldDB" id="A0A2G9TQN8"/>
<feature type="non-terminal residue" evidence="1">
    <location>
        <position position="135"/>
    </location>
</feature>
<dbReference type="PANTHER" id="PTHR11005">
    <property type="entry name" value="LYSOSOMAL ACID LIPASE-RELATED"/>
    <property type="match status" value="1"/>
</dbReference>
<proteinExistence type="predicted"/>
<feature type="non-terminal residue" evidence="1">
    <location>
        <position position="1"/>
    </location>
</feature>
<keyword evidence="2" id="KW-1185">Reference proteome</keyword>
<dbReference type="Gene3D" id="3.40.50.1820">
    <property type="entry name" value="alpha/beta hydrolase"/>
    <property type="match status" value="1"/>
</dbReference>
<gene>
    <name evidence="1" type="ORF">TELCIR_18301</name>
</gene>
<dbReference type="Proteomes" id="UP000230423">
    <property type="component" value="Unassembled WGS sequence"/>
</dbReference>
<dbReference type="OrthoDB" id="9974421at2759"/>
<reference evidence="1 2" key="1">
    <citation type="submission" date="2015-09" db="EMBL/GenBank/DDBJ databases">
        <title>Draft genome of the parasitic nematode Teladorsagia circumcincta isolate WARC Sus (inbred).</title>
        <authorList>
            <person name="Mitreva M."/>
        </authorList>
    </citation>
    <scope>NUCLEOTIDE SEQUENCE [LARGE SCALE GENOMIC DNA]</scope>
    <source>
        <strain evidence="1 2">S</strain>
    </source>
</reference>
<evidence type="ECO:0000313" key="1">
    <source>
        <dbReference type="EMBL" id="PIO60208.1"/>
    </source>
</evidence>
<accession>A0A2G9TQN8</accession>
<sequence length="135" mass="15666">VVWRTRNFWRQMLARGWRFDGNKEQLPLCFTHFTLFSPNEICYLCGVETKDLNGLYKCLFDFPRDFSYKTGEIIKESLYFVGHSQGTVLMFAKLAGDPEYAKKIRQFHALAPVATVSHIGGLFKIFGYRLIDIAK</sequence>
<dbReference type="EMBL" id="KZ355922">
    <property type="protein sequence ID" value="PIO60208.1"/>
    <property type="molecule type" value="Genomic_DNA"/>
</dbReference>
<name>A0A2G9TQN8_TELCI</name>
<organism evidence="1 2">
    <name type="scientific">Teladorsagia circumcincta</name>
    <name type="common">Brown stomach worm</name>
    <name type="synonym">Ostertagia circumcincta</name>
    <dbReference type="NCBI Taxonomy" id="45464"/>
    <lineage>
        <taxon>Eukaryota</taxon>
        <taxon>Metazoa</taxon>
        <taxon>Ecdysozoa</taxon>
        <taxon>Nematoda</taxon>
        <taxon>Chromadorea</taxon>
        <taxon>Rhabditida</taxon>
        <taxon>Rhabditina</taxon>
        <taxon>Rhabditomorpha</taxon>
        <taxon>Strongyloidea</taxon>
        <taxon>Trichostrongylidae</taxon>
        <taxon>Teladorsagia</taxon>
    </lineage>
</organism>
<evidence type="ECO:0000313" key="2">
    <source>
        <dbReference type="Proteomes" id="UP000230423"/>
    </source>
</evidence>
<dbReference type="InterPro" id="IPR029058">
    <property type="entry name" value="AB_hydrolase_fold"/>
</dbReference>